<comment type="caution">
    <text evidence="1">The sequence shown here is derived from an EMBL/GenBank/DDBJ whole genome shotgun (WGS) entry which is preliminary data.</text>
</comment>
<organism evidence="1 2">
    <name type="scientific">Caerostris darwini</name>
    <dbReference type="NCBI Taxonomy" id="1538125"/>
    <lineage>
        <taxon>Eukaryota</taxon>
        <taxon>Metazoa</taxon>
        <taxon>Ecdysozoa</taxon>
        <taxon>Arthropoda</taxon>
        <taxon>Chelicerata</taxon>
        <taxon>Arachnida</taxon>
        <taxon>Araneae</taxon>
        <taxon>Araneomorphae</taxon>
        <taxon>Entelegynae</taxon>
        <taxon>Araneoidea</taxon>
        <taxon>Araneidae</taxon>
        <taxon>Caerostris</taxon>
    </lineage>
</organism>
<keyword evidence="2" id="KW-1185">Reference proteome</keyword>
<dbReference type="AlphaFoldDB" id="A0AAV4PBR9"/>
<evidence type="ECO:0000313" key="1">
    <source>
        <dbReference type="EMBL" id="GIX94702.1"/>
    </source>
</evidence>
<dbReference type="Proteomes" id="UP001054837">
    <property type="component" value="Unassembled WGS sequence"/>
</dbReference>
<gene>
    <name evidence="1" type="ORF">CDAR_204921</name>
</gene>
<evidence type="ECO:0000313" key="2">
    <source>
        <dbReference type="Proteomes" id="UP001054837"/>
    </source>
</evidence>
<proteinExistence type="predicted"/>
<protein>
    <submittedName>
        <fullName evidence="1">Uncharacterized protein</fullName>
    </submittedName>
</protein>
<sequence length="95" mass="10819">MRKHLRLIVSDLPPYPLHCPPPGAVSSKNESGHAPYFAEDGNSEAHLSRFRIEWTHSTFDPGCKRLKWPPFVKVVFVRYSPSKVCITENKNMGII</sequence>
<dbReference type="EMBL" id="BPLQ01002630">
    <property type="protein sequence ID" value="GIX94702.1"/>
    <property type="molecule type" value="Genomic_DNA"/>
</dbReference>
<reference evidence="1 2" key="1">
    <citation type="submission" date="2021-06" db="EMBL/GenBank/DDBJ databases">
        <title>Caerostris darwini draft genome.</title>
        <authorList>
            <person name="Kono N."/>
            <person name="Arakawa K."/>
        </authorList>
    </citation>
    <scope>NUCLEOTIDE SEQUENCE [LARGE SCALE GENOMIC DNA]</scope>
</reference>
<accession>A0AAV4PBR9</accession>
<name>A0AAV4PBR9_9ARAC</name>